<accession>A0ABU6Y1N0</accession>
<gene>
    <name evidence="1" type="ORF">PIB30_001353</name>
</gene>
<name>A0ABU6Y1N0_9FABA</name>
<proteinExistence type="predicted"/>
<comment type="caution">
    <text evidence="1">The sequence shown here is derived from an EMBL/GenBank/DDBJ whole genome shotgun (WGS) entry which is preliminary data.</text>
</comment>
<organism evidence="1 2">
    <name type="scientific">Stylosanthes scabra</name>
    <dbReference type="NCBI Taxonomy" id="79078"/>
    <lineage>
        <taxon>Eukaryota</taxon>
        <taxon>Viridiplantae</taxon>
        <taxon>Streptophyta</taxon>
        <taxon>Embryophyta</taxon>
        <taxon>Tracheophyta</taxon>
        <taxon>Spermatophyta</taxon>
        <taxon>Magnoliopsida</taxon>
        <taxon>eudicotyledons</taxon>
        <taxon>Gunneridae</taxon>
        <taxon>Pentapetalae</taxon>
        <taxon>rosids</taxon>
        <taxon>fabids</taxon>
        <taxon>Fabales</taxon>
        <taxon>Fabaceae</taxon>
        <taxon>Papilionoideae</taxon>
        <taxon>50 kb inversion clade</taxon>
        <taxon>dalbergioids sensu lato</taxon>
        <taxon>Dalbergieae</taxon>
        <taxon>Pterocarpus clade</taxon>
        <taxon>Stylosanthes</taxon>
    </lineage>
</organism>
<dbReference type="EMBL" id="JASCZI010241658">
    <property type="protein sequence ID" value="MED6203655.1"/>
    <property type="molecule type" value="Genomic_DNA"/>
</dbReference>
<sequence length="122" mass="12975">MVILSLSSYFSSPLRQQEFTAATEPHNSGGVKVYKHHHCVSLCMAAATIETATASFKDGDGRGFGDESSFNVALPLFDYLSLRFILSISLSFSHSLPQMVSATAAVVEGDGVKGDVGSGWKV</sequence>
<dbReference type="Proteomes" id="UP001341840">
    <property type="component" value="Unassembled WGS sequence"/>
</dbReference>
<reference evidence="1 2" key="1">
    <citation type="journal article" date="2023" name="Plants (Basel)">
        <title>Bridging the Gap: Combining Genomics and Transcriptomics Approaches to Understand Stylosanthes scabra, an Orphan Legume from the Brazilian Caatinga.</title>
        <authorList>
            <person name="Ferreira-Neto J.R.C."/>
            <person name="da Silva M.D."/>
            <person name="Binneck E."/>
            <person name="de Melo N.F."/>
            <person name="da Silva R.H."/>
            <person name="de Melo A.L.T.M."/>
            <person name="Pandolfi V."/>
            <person name="Bustamante F.O."/>
            <person name="Brasileiro-Vidal A.C."/>
            <person name="Benko-Iseppon A.M."/>
        </authorList>
    </citation>
    <scope>NUCLEOTIDE SEQUENCE [LARGE SCALE GENOMIC DNA]</scope>
    <source>
        <tissue evidence="1">Leaves</tissue>
    </source>
</reference>
<evidence type="ECO:0000313" key="2">
    <source>
        <dbReference type="Proteomes" id="UP001341840"/>
    </source>
</evidence>
<evidence type="ECO:0000313" key="1">
    <source>
        <dbReference type="EMBL" id="MED6203655.1"/>
    </source>
</evidence>
<keyword evidence="2" id="KW-1185">Reference proteome</keyword>
<protein>
    <submittedName>
        <fullName evidence="1">Uncharacterized protein</fullName>
    </submittedName>
</protein>